<organism evidence="1 2">
    <name type="scientific">Entomophthora muscae</name>
    <dbReference type="NCBI Taxonomy" id="34485"/>
    <lineage>
        <taxon>Eukaryota</taxon>
        <taxon>Fungi</taxon>
        <taxon>Fungi incertae sedis</taxon>
        <taxon>Zoopagomycota</taxon>
        <taxon>Entomophthoromycotina</taxon>
        <taxon>Entomophthoromycetes</taxon>
        <taxon>Entomophthorales</taxon>
        <taxon>Entomophthoraceae</taxon>
        <taxon>Entomophthora</taxon>
    </lineage>
</organism>
<accession>A0ACC2TFF4</accession>
<dbReference type="EMBL" id="QTSX02002907">
    <property type="protein sequence ID" value="KAJ9073434.1"/>
    <property type="molecule type" value="Genomic_DNA"/>
</dbReference>
<sequence>MQEWVVWAACQPLPNLVDSKFGQHFPLHLGLGKLPFWVSSFGNFPIRQGWAALLWGVHRSPLAGVVVQPADGRLAAGRVTLRAGGNCCNFLFVYQAQLQTKYVLTQGVVRNIPDSAYSHIGGGAGTCPSQLRGGQLNTPLSTCKVASCSHPHALVAFWVGFDGAECILPPVVSRVLSLVLSPSSHPSTPLGGILPPSLTATPLSHNPPCKEEPQNYQSINKPAKPQVFLPLASAFLLCYLGVYFFLGQFNPLLGQYYLFGEIFHLGMVPLPVGSLVTGINPSAIIHHLGRLLPIGGCLTEAKREAQIWPKEYD</sequence>
<evidence type="ECO:0000313" key="2">
    <source>
        <dbReference type="Proteomes" id="UP001165960"/>
    </source>
</evidence>
<gene>
    <name evidence="1" type="ORF">DSO57_1016485</name>
</gene>
<protein>
    <submittedName>
        <fullName evidence="1">Uncharacterized protein</fullName>
    </submittedName>
</protein>
<comment type="caution">
    <text evidence="1">The sequence shown here is derived from an EMBL/GenBank/DDBJ whole genome shotgun (WGS) entry which is preliminary data.</text>
</comment>
<proteinExistence type="predicted"/>
<name>A0ACC2TFF4_9FUNG</name>
<dbReference type="Proteomes" id="UP001165960">
    <property type="component" value="Unassembled WGS sequence"/>
</dbReference>
<keyword evidence="2" id="KW-1185">Reference proteome</keyword>
<reference evidence="1" key="1">
    <citation type="submission" date="2022-04" db="EMBL/GenBank/DDBJ databases">
        <title>Genome of the entomopathogenic fungus Entomophthora muscae.</title>
        <authorList>
            <person name="Elya C."/>
            <person name="Lovett B.R."/>
            <person name="Lee E."/>
            <person name="Macias A.M."/>
            <person name="Hajek A.E."/>
            <person name="De Bivort B.L."/>
            <person name="Kasson M.T."/>
            <person name="De Fine Licht H.H."/>
            <person name="Stajich J.E."/>
        </authorList>
    </citation>
    <scope>NUCLEOTIDE SEQUENCE</scope>
    <source>
        <strain evidence="1">Berkeley</strain>
    </source>
</reference>
<evidence type="ECO:0000313" key="1">
    <source>
        <dbReference type="EMBL" id="KAJ9073434.1"/>
    </source>
</evidence>